<dbReference type="GO" id="GO:0046872">
    <property type="term" value="F:metal ion binding"/>
    <property type="evidence" value="ECO:0007669"/>
    <property type="project" value="UniProtKB-KW"/>
</dbReference>
<dbReference type="PANTHER" id="PTHR33577:SF9">
    <property type="entry name" value="PEROXIDASE STCC"/>
    <property type="match status" value="1"/>
</dbReference>
<keyword evidence="3" id="KW-0349">Heme</keyword>
<comment type="similarity">
    <text evidence="7">Belongs to the chloroperoxidase family.</text>
</comment>
<sequence length="296" mass="32496">MKHTSFSILCLTTSALAEVNFGNWRPPVQGDLRCGCPAMNSMANHGFINRDGRNLTIAAVVPLLVEVFHLSTELATIVTQLGLSTAPNPSAGTFTLGDLNAHNLFEHDASLSRKDFFFGGDGFTFDSATFGQWFSHFDGEEFIDLASAAAARYSRIKDSRDRNPTFFYDNLKRITSYGETVKFLRTMVDPRNHKCRRDFVEIFFRQQRLPYKEGWRRPATEISGFSLAGDVLELALLTPEKMGLNDITMDVSRFNSPAPGPDLPPKLSKPPTSGEPGGAPGLGVPGGLKHPKALGL</sequence>
<feature type="compositionally biased region" description="Pro residues" evidence="8">
    <location>
        <begin position="258"/>
        <end position="268"/>
    </location>
</feature>
<feature type="compositionally biased region" description="Gly residues" evidence="8">
    <location>
        <begin position="275"/>
        <end position="286"/>
    </location>
</feature>
<organism evidence="11 12">
    <name type="scientific">Pyricularia grisea</name>
    <name type="common">Crabgrass-specific blast fungus</name>
    <name type="synonym">Magnaporthe grisea</name>
    <dbReference type="NCBI Taxonomy" id="148305"/>
    <lineage>
        <taxon>Eukaryota</taxon>
        <taxon>Fungi</taxon>
        <taxon>Dikarya</taxon>
        <taxon>Ascomycota</taxon>
        <taxon>Pezizomycotina</taxon>
        <taxon>Sordariomycetes</taxon>
        <taxon>Sordariomycetidae</taxon>
        <taxon>Magnaporthales</taxon>
        <taxon>Pyriculariaceae</taxon>
        <taxon>Pyricularia</taxon>
    </lineage>
</organism>
<evidence type="ECO:0000256" key="1">
    <source>
        <dbReference type="ARBA" id="ARBA00001970"/>
    </source>
</evidence>
<accession>A0A6P8BLZ0</accession>
<keyword evidence="2" id="KW-0575">Peroxidase</keyword>
<dbReference type="Proteomes" id="UP000515153">
    <property type="component" value="Unplaced"/>
</dbReference>
<dbReference type="PROSITE" id="PS51405">
    <property type="entry name" value="HEME_HALOPEROXIDASE"/>
    <property type="match status" value="1"/>
</dbReference>
<dbReference type="InterPro" id="IPR000028">
    <property type="entry name" value="Chloroperoxidase"/>
</dbReference>
<dbReference type="AlphaFoldDB" id="A0A6P8BLZ0"/>
<keyword evidence="9" id="KW-0732">Signal</keyword>
<reference evidence="12" key="1">
    <citation type="journal article" date="2019" name="Mol. Biol. Evol.">
        <title>Blast fungal genomes show frequent chromosomal changes, gene gains and losses, and effector gene turnover.</title>
        <authorList>
            <person name="Gomez Luciano L.B."/>
            <person name="Jason Tsai I."/>
            <person name="Chuma I."/>
            <person name="Tosa Y."/>
            <person name="Chen Y.H."/>
            <person name="Li J.Y."/>
            <person name="Li M.Y."/>
            <person name="Jade Lu M.Y."/>
            <person name="Nakayashiki H."/>
            <person name="Li W.H."/>
        </authorList>
    </citation>
    <scope>NUCLEOTIDE SEQUENCE</scope>
    <source>
        <strain evidence="12">NI907</strain>
    </source>
</reference>
<evidence type="ECO:0000256" key="8">
    <source>
        <dbReference type="SAM" id="MobiDB-lite"/>
    </source>
</evidence>
<feature type="chain" id="PRO_5027939052" description="Heme haloperoxidase family profile domain-containing protein" evidence="9">
    <location>
        <begin position="18"/>
        <end position="296"/>
    </location>
</feature>
<reference evidence="12" key="2">
    <citation type="submission" date="2019-10" db="EMBL/GenBank/DDBJ databases">
        <authorList>
            <consortium name="NCBI Genome Project"/>
        </authorList>
    </citation>
    <scope>NUCLEOTIDE SEQUENCE</scope>
    <source>
        <strain evidence="12">NI907</strain>
    </source>
</reference>
<dbReference type="GO" id="GO:0004601">
    <property type="term" value="F:peroxidase activity"/>
    <property type="evidence" value="ECO:0007669"/>
    <property type="project" value="UniProtKB-KW"/>
</dbReference>
<keyword evidence="4" id="KW-0479">Metal-binding</keyword>
<evidence type="ECO:0000313" key="11">
    <source>
        <dbReference type="Proteomes" id="UP000515153"/>
    </source>
</evidence>
<keyword evidence="6" id="KW-0408">Iron</keyword>
<feature type="domain" description="Heme haloperoxidase family profile" evidence="10">
    <location>
        <begin position="20"/>
        <end position="233"/>
    </location>
</feature>
<evidence type="ECO:0000256" key="9">
    <source>
        <dbReference type="SAM" id="SignalP"/>
    </source>
</evidence>
<evidence type="ECO:0000256" key="3">
    <source>
        <dbReference type="ARBA" id="ARBA00022617"/>
    </source>
</evidence>
<dbReference type="GeneID" id="41957145"/>
<feature type="region of interest" description="Disordered" evidence="8">
    <location>
        <begin position="253"/>
        <end position="296"/>
    </location>
</feature>
<dbReference type="PANTHER" id="PTHR33577">
    <property type="entry name" value="STERIGMATOCYSTIN BIOSYNTHESIS PEROXIDASE STCC-RELATED"/>
    <property type="match status" value="1"/>
</dbReference>
<dbReference type="InterPro" id="IPR036851">
    <property type="entry name" value="Chloroperoxidase-like_sf"/>
</dbReference>
<evidence type="ECO:0000256" key="2">
    <source>
        <dbReference type="ARBA" id="ARBA00022559"/>
    </source>
</evidence>
<keyword evidence="11" id="KW-1185">Reference proteome</keyword>
<evidence type="ECO:0000256" key="5">
    <source>
        <dbReference type="ARBA" id="ARBA00023002"/>
    </source>
</evidence>
<evidence type="ECO:0000259" key="10">
    <source>
        <dbReference type="PROSITE" id="PS51405"/>
    </source>
</evidence>
<dbReference type="RefSeq" id="XP_030988077.1">
    <property type="nucleotide sequence ID" value="XM_031122233.1"/>
</dbReference>
<dbReference type="SUPFAM" id="SSF47571">
    <property type="entry name" value="Cloroperoxidase"/>
    <property type="match status" value="1"/>
</dbReference>
<evidence type="ECO:0000256" key="7">
    <source>
        <dbReference type="ARBA" id="ARBA00025795"/>
    </source>
</evidence>
<dbReference type="Pfam" id="PF01328">
    <property type="entry name" value="Peroxidase_2"/>
    <property type="match status" value="1"/>
</dbReference>
<protein>
    <recommendedName>
        <fullName evidence="10">Heme haloperoxidase family profile domain-containing protein</fullName>
    </recommendedName>
</protein>
<proteinExistence type="inferred from homology"/>
<name>A0A6P8BLZ0_PYRGI</name>
<evidence type="ECO:0000256" key="6">
    <source>
        <dbReference type="ARBA" id="ARBA00023004"/>
    </source>
</evidence>
<comment type="cofactor">
    <cofactor evidence="1">
        <name>heme b</name>
        <dbReference type="ChEBI" id="CHEBI:60344"/>
    </cofactor>
</comment>
<dbReference type="Gene3D" id="1.10.489.10">
    <property type="entry name" value="Chloroperoxidase-like"/>
    <property type="match status" value="1"/>
</dbReference>
<evidence type="ECO:0000313" key="12">
    <source>
        <dbReference type="RefSeq" id="XP_030988077.1"/>
    </source>
</evidence>
<gene>
    <name evidence="12" type="ORF">PgNI_02166</name>
</gene>
<feature type="signal peptide" evidence="9">
    <location>
        <begin position="1"/>
        <end position="17"/>
    </location>
</feature>
<keyword evidence="5" id="KW-0560">Oxidoreductase</keyword>
<evidence type="ECO:0000256" key="4">
    <source>
        <dbReference type="ARBA" id="ARBA00022723"/>
    </source>
</evidence>
<dbReference type="KEGG" id="pgri:PgNI_02166"/>
<reference evidence="12" key="3">
    <citation type="submission" date="2025-08" db="UniProtKB">
        <authorList>
            <consortium name="RefSeq"/>
        </authorList>
    </citation>
    <scope>IDENTIFICATION</scope>
    <source>
        <strain evidence="12">NI907</strain>
    </source>
</reference>